<evidence type="ECO:0000256" key="4">
    <source>
        <dbReference type="ARBA" id="ARBA00022490"/>
    </source>
</evidence>
<name>A0A9D1AMR9_9FIRM</name>
<comment type="subcellular location">
    <subcellularLocation>
        <location evidence="1 10">Cytoplasm</location>
    </subcellularLocation>
</comment>
<evidence type="ECO:0000256" key="5">
    <source>
        <dbReference type="ARBA" id="ARBA00023016"/>
    </source>
</evidence>
<comment type="caution">
    <text evidence="14">The sequence shown here is derived from an EMBL/GenBank/DDBJ whole genome shotgun (WGS) entry which is preliminary data.</text>
</comment>
<evidence type="ECO:0000256" key="12">
    <source>
        <dbReference type="RuleBase" id="RU004478"/>
    </source>
</evidence>
<keyword evidence="4 10" id="KW-0963">Cytoplasm</keyword>
<evidence type="ECO:0000256" key="6">
    <source>
        <dbReference type="ARBA" id="ARBA00023186"/>
    </source>
</evidence>
<dbReference type="InterPro" id="IPR009012">
    <property type="entry name" value="GrpE_head"/>
</dbReference>
<evidence type="ECO:0000256" key="7">
    <source>
        <dbReference type="ARBA" id="ARBA00053401"/>
    </source>
</evidence>
<dbReference type="NCBIfam" id="NF010738">
    <property type="entry name" value="PRK14140.1"/>
    <property type="match status" value="1"/>
</dbReference>
<feature type="region of interest" description="Disordered" evidence="13">
    <location>
        <begin position="1"/>
        <end position="54"/>
    </location>
</feature>
<dbReference type="InterPro" id="IPR000740">
    <property type="entry name" value="GrpE"/>
</dbReference>
<dbReference type="EMBL" id="DVGZ01000014">
    <property type="protein sequence ID" value="HIR46298.1"/>
    <property type="molecule type" value="Genomic_DNA"/>
</dbReference>
<dbReference type="PANTHER" id="PTHR21237:SF23">
    <property type="entry name" value="GRPE PROTEIN HOMOLOG, MITOCHONDRIAL"/>
    <property type="match status" value="1"/>
</dbReference>
<evidence type="ECO:0000256" key="8">
    <source>
        <dbReference type="ARBA" id="ARBA00072274"/>
    </source>
</evidence>
<dbReference type="HAMAP" id="MF_01151">
    <property type="entry name" value="GrpE"/>
    <property type="match status" value="1"/>
</dbReference>
<comment type="function">
    <text evidence="7 10 11">Participates actively in the response to hyperosmotic and heat shock by preventing the aggregation of stress-denatured proteins, in association with DnaK and GrpE. It is the nucleotide exchange factor for DnaK and may function as a thermosensor. Unfolded proteins bind initially to DnaJ; upon interaction with the DnaJ-bound protein, DnaK hydrolyzes its bound ATP, resulting in the formation of a stable complex. GrpE releases ADP from DnaK; ATP binding to DnaK triggers the release of the substrate protein, thus completing the reaction cycle. Several rounds of ATP-dependent interactions between DnaJ, DnaK and GrpE are required for fully efficient folding.</text>
</comment>
<dbReference type="CDD" id="cd00446">
    <property type="entry name" value="GrpE"/>
    <property type="match status" value="1"/>
</dbReference>
<feature type="compositionally biased region" description="Basic and acidic residues" evidence="13">
    <location>
        <begin position="1"/>
        <end position="11"/>
    </location>
</feature>
<dbReference type="Proteomes" id="UP000824242">
    <property type="component" value="Unassembled WGS sequence"/>
</dbReference>
<reference evidence="14" key="2">
    <citation type="journal article" date="2021" name="PeerJ">
        <title>Extensive microbial diversity within the chicken gut microbiome revealed by metagenomics and culture.</title>
        <authorList>
            <person name="Gilroy R."/>
            <person name="Ravi A."/>
            <person name="Getino M."/>
            <person name="Pursley I."/>
            <person name="Horton D.L."/>
            <person name="Alikhan N.F."/>
            <person name="Baker D."/>
            <person name="Gharbi K."/>
            <person name="Hall N."/>
            <person name="Watson M."/>
            <person name="Adriaenssens E.M."/>
            <person name="Foster-Nyarko E."/>
            <person name="Jarju S."/>
            <person name="Secka A."/>
            <person name="Antonio M."/>
            <person name="Oren A."/>
            <person name="Chaudhuri R.R."/>
            <person name="La Ragione R."/>
            <person name="Hildebrand F."/>
            <person name="Pallen M.J."/>
        </authorList>
    </citation>
    <scope>NUCLEOTIDE SEQUENCE</scope>
    <source>
        <strain evidence="14">ChiSxjej1B13-7958</strain>
    </source>
</reference>
<comment type="subunit">
    <text evidence="3 10">Homodimer.</text>
</comment>
<dbReference type="PROSITE" id="PS01071">
    <property type="entry name" value="GRPE"/>
    <property type="match status" value="1"/>
</dbReference>
<dbReference type="FunFam" id="2.30.22.10:FF:000001">
    <property type="entry name" value="Protein GrpE"/>
    <property type="match status" value="1"/>
</dbReference>
<dbReference type="InterPro" id="IPR013805">
    <property type="entry name" value="GrpE_CC"/>
</dbReference>
<feature type="compositionally biased region" description="Acidic residues" evidence="13">
    <location>
        <begin position="16"/>
        <end position="43"/>
    </location>
</feature>
<dbReference type="PANTHER" id="PTHR21237">
    <property type="entry name" value="GRPE PROTEIN"/>
    <property type="match status" value="1"/>
</dbReference>
<evidence type="ECO:0000256" key="9">
    <source>
        <dbReference type="ARBA" id="ARBA00076414"/>
    </source>
</evidence>
<dbReference type="GO" id="GO:0000774">
    <property type="term" value="F:adenyl-nucleotide exchange factor activity"/>
    <property type="evidence" value="ECO:0007669"/>
    <property type="project" value="InterPro"/>
</dbReference>
<accession>A0A9D1AMR9</accession>
<evidence type="ECO:0000256" key="1">
    <source>
        <dbReference type="ARBA" id="ARBA00004496"/>
    </source>
</evidence>
<organism evidence="14 15">
    <name type="scientific">Candidatus Caccousia avicola</name>
    <dbReference type="NCBI Taxonomy" id="2840721"/>
    <lineage>
        <taxon>Bacteria</taxon>
        <taxon>Bacillati</taxon>
        <taxon>Bacillota</taxon>
        <taxon>Clostridia</taxon>
        <taxon>Eubacteriales</taxon>
        <taxon>Oscillospiraceae</taxon>
        <taxon>Oscillospiraceae incertae sedis</taxon>
        <taxon>Candidatus Caccousia</taxon>
    </lineage>
</organism>
<feature type="compositionally biased region" description="Basic and acidic residues" evidence="13">
    <location>
        <begin position="44"/>
        <end position="54"/>
    </location>
</feature>
<dbReference type="SUPFAM" id="SSF51064">
    <property type="entry name" value="Head domain of nucleotide exchange factor GrpE"/>
    <property type="match status" value="1"/>
</dbReference>
<dbReference type="GO" id="GO:0051082">
    <property type="term" value="F:unfolded protein binding"/>
    <property type="evidence" value="ECO:0007669"/>
    <property type="project" value="TreeGrafter"/>
</dbReference>
<gene>
    <name evidence="10 14" type="primary">grpE</name>
    <name evidence="14" type="ORF">IAB89_01370</name>
</gene>
<evidence type="ECO:0000313" key="14">
    <source>
        <dbReference type="EMBL" id="HIR46298.1"/>
    </source>
</evidence>
<dbReference type="Gene3D" id="2.30.22.10">
    <property type="entry name" value="Head domain of nucleotide exchange factor GrpE"/>
    <property type="match status" value="1"/>
</dbReference>
<evidence type="ECO:0000256" key="13">
    <source>
        <dbReference type="SAM" id="MobiDB-lite"/>
    </source>
</evidence>
<sequence length="213" mass="24191">MAIEEEKKDVQPQDPVQEETVPEECAECAENEEQADDASQEGEETTREKKLEQKWKKKLETAENLSKLELEKANAETQKAREQLVRLAAEYENFRKRSEREKQAIHADATAGAVSELLAVADNLERALAQKDCSLEDLRRGVEMVMNQLQAAFRKLDVEEMGQVGDPFDPNIHNAISHIEDESVEENTIVQVFEKGYRIGDKVIRHAMVQVAN</sequence>
<dbReference type="GO" id="GO:0005737">
    <property type="term" value="C:cytoplasm"/>
    <property type="evidence" value="ECO:0007669"/>
    <property type="project" value="UniProtKB-SubCell"/>
</dbReference>
<protein>
    <recommendedName>
        <fullName evidence="8 10">Protein GrpE</fullName>
    </recommendedName>
    <alternativeName>
        <fullName evidence="9 10">HSP-70 cofactor</fullName>
    </alternativeName>
</protein>
<keyword evidence="6 10" id="KW-0143">Chaperone</keyword>
<evidence type="ECO:0000256" key="11">
    <source>
        <dbReference type="RuleBase" id="RU000639"/>
    </source>
</evidence>
<evidence type="ECO:0000313" key="15">
    <source>
        <dbReference type="Proteomes" id="UP000824242"/>
    </source>
</evidence>
<evidence type="ECO:0000256" key="3">
    <source>
        <dbReference type="ARBA" id="ARBA00011738"/>
    </source>
</evidence>
<dbReference type="Pfam" id="PF01025">
    <property type="entry name" value="GrpE"/>
    <property type="match status" value="1"/>
</dbReference>
<proteinExistence type="inferred from homology"/>
<dbReference type="GO" id="GO:0051087">
    <property type="term" value="F:protein-folding chaperone binding"/>
    <property type="evidence" value="ECO:0007669"/>
    <property type="project" value="InterPro"/>
</dbReference>
<evidence type="ECO:0000256" key="10">
    <source>
        <dbReference type="HAMAP-Rule" id="MF_01151"/>
    </source>
</evidence>
<dbReference type="AlphaFoldDB" id="A0A9D1AMR9"/>
<dbReference type="SUPFAM" id="SSF58014">
    <property type="entry name" value="Coiled-coil domain of nucleotide exchange factor GrpE"/>
    <property type="match status" value="1"/>
</dbReference>
<dbReference type="GO" id="GO:0042803">
    <property type="term" value="F:protein homodimerization activity"/>
    <property type="evidence" value="ECO:0007669"/>
    <property type="project" value="InterPro"/>
</dbReference>
<dbReference type="PRINTS" id="PR00773">
    <property type="entry name" value="GRPEPROTEIN"/>
</dbReference>
<dbReference type="GO" id="GO:0006457">
    <property type="term" value="P:protein folding"/>
    <property type="evidence" value="ECO:0007669"/>
    <property type="project" value="InterPro"/>
</dbReference>
<dbReference type="NCBIfam" id="NF010757">
    <property type="entry name" value="PRK14160.1"/>
    <property type="match status" value="1"/>
</dbReference>
<comment type="similarity">
    <text evidence="2 10 12">Belongs to the GrpE family.</text>
</comment>
<reference evidence="14" key="1">
    <citation type="submission" date="2020-10" db="EMBL/GenBank/DDBJ databases">
        <authorList>
            <person name="Gilroy R."/>
        </authorList>
    </citation>
    <scope>NUCLEOTIDE SEQUENCE</scope>
    <source>
        <strain evidence="14">ChiSxjej1B13-7958</strain>
    </source>
</reference>
<keyword evidence="5 10" id="KW-0346">Stress response</keyword>
<dbReference type="Gene3D" id="3.90.20.20">
    <property type="match status" value="1"/>
</dbReference>
<evidence type="ECO:0000256" key="2">
    <source>
        <dbReference type="ARBA" id="ARBA00009054"/>
    </source>
</evidence>